<feature type="region of interest" description="Disordered" evidence="1">
    <location>
        <begin position="25"/>
        <end position="45"/>
    </location>
</feature>
<evidence type="ECO:0000256" key="1">
    <source>
        <dbReference type="SAM" id="MobiDB-lite"/>
    </source>
</evidence>
<feature type="compositionally biased region" description="Basic and acidic residues" evidence="1">
    <location>
        <begin position="31"/>
        <end position="40"/>
    </location>
</feature>
<dbReference type="Proteomes" id="UP001058553">
    <property type="component" value="Chromosome"/>
</dbReference>
<reference evidence="2" key="1">
    <citation type="submission" date="2022-07" db="EMBL/GenBank/DDBJ databases">
        <title>Genetic diversity of Erwinia pyrifoliae.</title>
        <authorList>
            <person name="Park D.S."/>
            <person name="Ham H."/>
        </authorList>
    </citation>
    <scope>NUCLEOTIDE SEQUENCE</scope>
    <source>
        <strain evidence="2">CP201486</strain>
    </source>
</reference>
<organism evidence="2 3">
    <name type="scientific">Erwinia pyrifoliae</name>
    <dbReference type="NCBI Taxonomy" id="79967"/>
    <lineage>
        <taxon>Bacteria</taxon>
        <taxon>Pseudomonadati</taxon>
        <taxon>Pseudomonadota</taxon>
        <taxon>Gammaproteobacteria</taxon>
        <taxon>Enterobacterales</taxon>
        <taxon>Erwiniaceae</taxon>
        <taxon>Erwinia</taxon>
    </lineage>
</organism>
<protein>
    <submittedName>
        <fullName evidence="2">Uncharacterized protein</fullName>
    </submittedName>
</protein>
<name>A0ABY5XCW1_ERWPY</name>
<dbReference type="RefSeq" id="WP_259826259.1">
    <property type="nucleotide sequence ID" value="NZ_CP103445.1"/>
</dbReference>
<keyword evidence="3" id="KW-1185">Reference proteome</keyword>
<accession>A0ABY5XCW1</accession>
<dbReference type="EMBL" id="CP103445">
    <property type="protein sequence ID" value="UWS35037.1"/>
    <property type="molecule type" value="Genomic_DNA"/>
</dbReference>
<gene>
    <name evidence="2" type="ORF">NYP84_07810</name>
</gene>
<evidence type="ECO:0000313" key="2">
    <source>
        <dbReference type="EMBL" id="UWS35037.1"/>
    </source>
</evidence>
<sequence>MQAEQRHLLFVCNVLLAGRGLKQDPFSPRSMQDRQLDSQRKAQQQMDKMGEFDSLTVLGAILALGIGNGIAKAWAQKRANPRQQQLQRLALKKRLHPVSVTGCVIWLSVRKPGAYFALKPATPYSVNQRQRQPGCAAL</sequence>
<evidence type="ECO:0000313" key="3">
    <source>
        <dbReference type="Proteomes" id="UP001058553"/>
    </source>
</evidence>
<proteinExistence type="predicted"/>